<dbReference type="Pfam" id="PF23735">
    <property type="entry name" value="KIF9"/>
    <property type="match status" value="1"/>
</dbReference>
<dbReference type="EMBL" id="RQTK01000401">
    <property type="protein sequence ID" value="RUS80274.1"/>
    <property type="molecule type" value="Genomic_DNA"/>
</dbReference>
<evidence type="ECO:0000259" key="1">
    <source>
        <dbReference type="Pfam" id="PF23735"/>
    </source>
</evidence>
<comment type="caution">
    <text evidence="2">The sequence shown here is derived from an EMBL/GenBank/DDBJ whole genome shotgun (WGS) entry which is preliminary data.</text>
</comment>
<accession>A0A433TFC9</accession>
<protein>
    <recommendedName>
        <fullName evidence="1">Kinesin-like protein KIF6/9 C-terminal domain-containing protein</fullName>
    </recommendedName>
</protein>
<gene>
    <name evidence="2" type="ORF">EGW08_011958</name>
</gene>
<dbReference type="InterPro" id="IPR056524">
    <property type="entry name" value="KIF6/9_C"/>
</dbReference>
<evidence type="ECO:0000313" key="3">
    <source>
        <dbReference type="Proteomes" id="UP000271974"/>
    </source>
</evidence>
<organism evidence="2 3">
    <name type="scientific">Elysia chlorotica</name>
    <name type="common">Eastern emerald elysia</name>
    <name type="synonym">Sea slug</name>
    <dbReference type="NCBI Taxonomy" id="188477"/>
    <lineage>
        <taxon>Eukaryota</taxon>
        <taxon>Metazoa</taxon>
        <taxon>Spiralia</taxon>
        <taxon>Lophotrochozoa</taxon>
        <taxon>Mollusca</taxon>
        <taxon>Gastropoda</taxon>
        <taxon>Heterobranchia</taxon>
        <taxon>Euthyneura</taxon>
        <taxon>Panpulmonata</taxon>
        <taxon>Sacoglossa</taxon>
        <taxon>Placobranchoidea</taxon>
        <taxon>Plakobranchidae</taxon>
        <taxon>Elysia</taxon>
    </lineage>
</organism>
<dbReference type="Proteomes" id="UP000271974">
    <property type="component" value="Unassembled WGS sequence"/>
</dbReference>
<sequence length="105" mass="12029">MQREADGPILNEDGDIIISEEEFIEIQRLKDLKTNYRAKYDELHNLKSEISYCQKLVDQCRLRLIQEFDNWYSESFLSAADENQTSLGVGHGVRPGVVLPITSLA</sequence>
<reference evidence="2 3" key="1">
    <citation type="submission" date="2019-01" db="EMBL/GenBank/DDBJ databases">
        <title>A draft genome assembly of the solar-powered sea slug Elysia chlorotica.</title>
        <authorList>
            <person name="Cai H."/>
            <person name="Li Q."/>
            <person name="Fang X."/>
            <person name="Li J."/>
            <person name="Curtis N.E."/>
            <person name="Altenburger A."/>
            <person name="Shibata T."/>
            <person name="Feng M."/>
            <person name="Maeda T."/>
            <person name="Schwartz J.A."/>
            <person name="Shigenobu S."/>
            <person name="Lundholm N."/>
            <person name="Nishiyama T."/>
            <person name="Yang H."/>
            <person name="Hasebe M."/>
            <person name="Li S."/>
            <person name="Pierce S.K."/>
            <person name="Wang J."/>
        </authorList>
    </citation>
    <scope>NUCLEOTIDE SEQUENCE [LARGE SCALE GENOMIC DNA]</scope>
    <source>
        <strain evidence="2">EC2010</strain>
        <tissue evidence="2">Whole organism of an adult</tissue>
    </source>
</reference>
<dbReference type="STRING" id="188477.A0A433TFC9"/>
<evidence type="ECO:0000313" key="2">
    <source>
        <dbReference type="EMBL" id="RUS80274.1"/>
    </source>
</evidence>
<name>A0A433TFC9_ELYCH</name>
<dbReference type="AlphaFoldDB" id="A0A433TFC9"/>
<proteinExistence type="predicted"/>
<keyword evidence="3" id="KW-1185">Reference proteome</keyword>
<dbReference type="OrthoDB" id="3176171at2759"/>
<feature type="non-terminal residue" evidence="2">
    <location>
        <position position="105"/>
    </location>
</feature>
<feature type="domain" description="Kinesin-like protein KIF6/9 C-terminal" evidence="1">
    <location>
        <begin position="1"/>
        <end position="79"/>
    </location>
</feature>